<dbReference type="RefSeq" id="WP_014769782.1">
    <property type="nucleotide sequence ID" value="NC_018002.1"/>
</dbReference>
<dbReference type="PATRIC" id="fig|760154.4.peg.1619"/>
<dbReference type="EMBL" id="CP003333">
    <property type="protein sequence ID" value="AFL68904.1"/>
    <property type="molecule type" value="Genomic_DNA"/>
</dbReference>
<organism evidence="2 3">
    <name type="scientific">Sulfurospirillum barnesii (strain ATCC 700032 / DSM 10660 / SES-3)</name>
    <dbReference type="NCBI Taxonomy" id="760154"/>
    <lineage>
        <taxon>Bacteria</taxon>
        <taxon>Pseudomonadati</taxon>
        <taxon>Campylobacterota</taxon>
        <taxon>Epsilonproteobacteria</taxon>
        <taxon>Campylobacterales</taxon>
        <taxon>Sulfurospirillaceae</taxon>
        <taxon>Sulfurospirillum</taxon>
    </lineage>
</organism>
<keyword evidence="1" id="KW-1133">Transmembrane helix</keyword>
<evidence type="ECO:0000313" key="2">
    <source>
        <dbReference type="EMBL" id="AFL68904.1"/>
    </source>
</evidence>
<feature type="transmembrane region" description="Helical" evidence="1">
    <location>
        <begin position="6"/>
        <end position="23"/>
    </location>
</feature>
<reference evidence="2 3" key="1">
    <citation type="submission" date="2012-06" db="EMBL/GenBank/DDBJ databases">
        <title>Complete sequence of Sulfurospirillum barnesii SES-3.</title>
        <authorList>
            <consortium name="US DOE Joint Genome Institute"/>
            <person name="Lucas S."/>
            <person name="Han J."/>
            <person name="Lapidus A."/>
            <person name="Cheng J.-F."/>
            <person name="Goodwin L."/>
            <person name="Pitluck S."/>
            <person name="Peters L."/>
            <person name="Ovchinnikova G."/>
            <person name="Lu M."/>
            <person name="Detter J.C."/>
            <person name="Han C."/>
            <person name="Tapia R."/>
            <person name="Land M."/>
            <person name="Hauser L."/>
            <person name="Kyrpides N."/>
            <person name="Ivanova N."/>
            <person name="Pagani I."/>
            <person name="Stolz J."/>
            <person name="Arkin A."/>
            <person name="Dehal P."/>
            <person name="Oremland R."/>
            <person name="Saltikov C."/>
            <person name="Basu P."/>
            <person name="Hollibaugh J."/>
            <person name="Newman D."/>
            <person name="Stolyar S."/>
            <person name="Hazen T."/>
            <person name="Woyke T."/>
        </authorList>
    </citation>
    <scope>NUCLEOTIDE SEQUENCE [LARGE SCALE GENOMIC DNA]</scope>
    <source>
        <strain evidence="3">ATCC 700032 / DSM 10660 / SES-3</strain>
    </source>
</reference>
<keyword evidence="3" id="KW-1185">Reference proteome</keyword>
<protein>
    <recommendedName>
        <fullName evidence="4">Virus attachment protein p12 family</fullName>
    </recommendedName>
</protein>
<dbReference type="AlphaFoldDB" id="I3XY80"/>
<accession>I3XY80</accession>
<dbReference type="Proteomes" id="UP000006176">
    <property type="component" value="Chromosome"/>
</dbReference>
<dbReference type="Pfam" id="PF12669">
    <property type="entry name" value="FeoB_associated"/>
    <property type="match status" value="1"/>
</dbReference>
<gene>
    <name evidence="2" type="ordered locus">Sulba_1616</name>
</gene>
<evidence type="ECO:0008006" key="4">
    <source>
        <dbReference type="Google" id="ProtNLM"/>
    </source>
</evidence>
<evidence type="ECO:0000256" key="1">
    <source>
        <dbReference type="SAM" id="Phobius"/>
    </source>
</evidence>
<proteinExistence type="predicted"/>
<dbReference type="KEGG" id="sba:Sulba_1616"/>
<keyword evidence="1" id="KW-0812">Transmembrane</keyword>
<name>I3XY80_SULBS</name>
<evidence type="ECO:0000313" key="3">
    <source>
        <dbReference type="Proteomes" id="UP000006176"/>
    </source>
</evidence>
<keyword evidence="1" id="KW-0472">Membrane</keyword>
<dbReference type="HOGENOM" id="CLU_219828_0_0_7"/>
<sequence length="39" mass="4258">MVENILLGLITLGAVYYLYRTLFKNKGCGCGKDSCSGKK</sequence>